<comment type="catalytic activity">
    <reaction evidence="1 6">
        <text>alpha-D-ribose 1,5-bisphosphate + ATP = 5-phospho-alpha-D-ribose 1-diphosphate + ADP</text>
        <dbReference type="Rhea" id="RHEA:20109"/>
        <dbReference type="ChEBI" id="CHEBI:30616"/>
        <dbReference type="ChEBI" id="CHEBI:58017"/>
        <dbReference type="ChEBI" id="CHEBI:68688"/>
        <dbReference type="ChEBI" id="CHEBI:456216"/>
        <dbReference type="EC" id="2.7.4.23"/>
    </reaction>
</comment>
<dbReference type="EC" id="2.7.4.23" evidence="6"/>
<evidence type="ECO:0000313" key="9">
    <source>
        <dbReference type="Proteomes" id="UP000215788"/>
    </source>
</evidence>
<evidence type="ECO:0000259" key="7">
    <source>
        <dbReference type="SMART" id="SM00072"/>
    </source>
</evidence>
<feature type="binding site" evidence="6">
    <location>
        <begin position="10"/>
        <end position="17"/>
    </location>
    <ligand>
        <name>ATP</name>
        <dbReference type="ChEBI" id="CHEBI:30616"/>
    </ligand>
</feature>
<proteinExistence type="inferred from homology"/>
<dbReference type="InterPro" id="IPR012699">
    <property type="entry name" value="PhnN"/>
</dbReference>
<comment type="caution">
    <text evidence="8">The sequence shown here is derived from an EMBL/GenBank/DDBJ whole genome shotgun (WGS) entry which is preliminary data.</text>
</comment>
<comment type="similarity">
    <text evidence="6">Belongs to the ribose 1,5-bisphosphokinase family.</text>
</comment>
<dbReference type="AlphaFoldDB" id="A0A266N988"/>
<reference evidence="8 9" key="1">
    <citation type="submission" date="2017-08" db="EMBL/GenBank/DDBJ databases">
        <title>Genomic and metabolic characterisation of spoilage-associated Pseudomonas species.</title>
        <authorList>
            <person name="Stanborough T."/>
            <person name="Fegan N."/>
            <person name="Powell S.M."/>
            <person name="Singh T."/>
            <person name="Tamplin M.L."/>
            <person name="Chandry P.S."/>
        </authorList>
    </citation>
    <scope>NUCLEOTIDE SEQUENCE [LARGE SCALE GENOMIC DNA]</scope>
    <source>
        <strain evidence="8 9">L1802</strain>
    </source>
</reference>
<dbReference type="Gene3D" id="3.40.50.300">
    <property type="entry name" value="P-loop containing nucleotide triphosphate hydrolases"/>
    <property type="match status" value="1"/>
</dbReference>
<evidence type="ECO:0000313" key="8">
    <source>
        <dbReference type="EMBL" id="OZY58993.1"/>
    </source>
</evidence>
<comment type="function">
    <text evidence="6">Catalyzes the phosphorylation of ribose 1,5-bisphosphate to 5-phospho-D-ribosyl alpha-1-diphosphate (PRPP).</text>
</comment>
<name>A0A266N988_9PSED</name>
<comment type="pathway">
    <text evidence="2 6">Metabolic intermediate biosynthesis; 5-phospho-alpha-D-ribose 1-diphosphate biosynthesis; 5-phospho-alpha-D-ribose 1-diphosphate from D-ribose 5-phosphate (route II): step 3/3.</text>
</comment>
<dbReference type="GO" id="GO:0005524">
    <property type="term" value="F:ATP binding"/>
    <property type="evidence" value="ECO:0007669"/>
    <property type="project" value="UniProtKB-KW"/>
</dbReference>
<dbReference type="OrthoDB" id="341217at2"/>
<keyword evidence="8" id="KW-0418">Kinase</keyword>
<evidence type="ECO:0000256" key="4">
    <source>
        <dbReference type="ARBA" id="ARBA00022741"/>
    </source>
</evidence>
<evidence type="ECO:0000256" key="6">
    <source>
        <dbReference type="HAMAP-Rule" id="MF_00836"/>
    </source>
</evidence>
<feature type="domain" description="Guanylate kinase/L-type calcium channel beta subunit" evidence="7">
    <location>
        <begin position="2"/>
        <end position="186"/>
    </location>
</feature>
<dbReference type="NCBIfam" id="TIGR02322">
    <property type="entry name" value="phosphon_PhnN"/>
    <property type="match status" value="1"/>
</dbReference>
<dbReference type="NCBIfam" id="NF007485">
    <property type="entry name" value="PRK10078.1"/>
    <property type="match status" value="1"/>
</dbReference>
<sequence length="192" mass="21190">MPGNLIYLMGPSGSGKDSLIEAARHSLAERGCEVMRRVITRSAESVGEDAQGVSAQAFEALKEQGAFALHWQAHGLSYGITTLLDDYLRQGRHVLVNGSRAHLEQARQRYPDLVAVMLCVSTEVLHERLLKRGRETPEQIRQRLQRNQLFLEGMPRHEAEAIKVLDNSGSLTVVVQGLLALIDHGVDYPASA</sequence>
<evidence type="ECO:0000256" key="1">
    <source>
        <dbReference type="ARBA" id="ARBA00000373"/>
    </source>
</evidence>
<dbReference type="PANTHER" id="PTHR23117">
    <property type="entry name" value="GUANYLATE KINASE-RELATED"/>
    <property type="match status" value="1"/>
</dbReference>
<keyword evidence="3 6" id="KW-0808">Transferase</keyword>
<dbReference type="GO" id="GO:0019634">
    <property type="term" value="P:organic phosphonate metabolic process"/>
    <property type="evidence" value="ECO:0007669"/>
    <property type="project" value="UniProtKB-UniRule"/>
</dbReference>
<organism evidence="8 9">
    <name type="scientific">Pseudomonas lundensis</name>
    <dbReference type="NCBI Taxonomy" id="86185"/>
    <lineage>
        <taxon>Bacteria</taxon>
        <taxon>Pseudomonadati</taxon>
        <taxon>Pseudomonadota</taxon>
        <taxon>Gammaproteobacteria</taxon>
        <taxon>Pseudomonadales</taxon>
        <taxon>Pseudomonadaceae</taxon>
        <taxon>Pseudomonas</taxon>
    </lineage>
</organism>
<dbReference type="InterPro" id="IPR008145">
    <property type="entry name" value="GK/Ca_channel_bsu"/>
</dbReference>
<keyword evidence="4 6" id="KW-0547">Nucleotide-binding</keyword>
<protein>
    <recommendedName>
        <fullName evidence="6">Ribose 1,5-bisphosphate phosphokinase PhnN</fullName>
        <ecNumber evidence="6">2.7.4.23</ecNumber>
    </recommendedName>
    <alternativeName>
        <fullName evidence="6">Ribose 1,5-bisphosphokinase</fullName>
    </alternativeName>
</protein>
<dbReference type="GO" id="GO:0006015">
    <property type="term" value="P:5-phosphoribose 1-diphosphate biosynthetic process"/>
    <property type="evidence" value="ECO:0007669"/>
    <property type="project" value="UniProtKB-UniRule"/>
</dbReference>
<keyword evidence="5 6" id="KW-0067">ATP-binding</keyword>
<dbReference type="HAMAP" id="MF_00836">
    <property type="entry name" value="PhnN"/>
    <property type="match status" value="1"/>
</dbReference>
<dbReference type="GO" id="GO:0033863">
    <property type="term" value="F:ribose 1,5-bisphosphate phosphokinase activity"/>
    <property type="evidence" value="ECO:0007669"/>
    <property type="project" value="UniProtKB-UniRule"/>
</dbReference>
<evidence type="ECO:0000256" key="2">
    <source>
        <dbReference type="ARBA" id="ARBA00005069"/>
    </source>
</evidence>
<dbReference type="InterPro" id="IPR027417">
    <property type="entry name" value="P-loop_NTPase"/>
</dbReference>
<dbReference type="GO" id="GO:0005829">
    <property type="term" value="C:cytosol"/>
    <property type="evidence" value="ECO:0007669"/>
    <property type="project" value="TreeGrafter"/>
</dbReference>
<dbReference type="RefSeq" id="WP_094993819.1">
    <property type="nucleotide sequence ID" value="NZ_NQKI01000019.1"/>
</dbReference>
<dbReference type="PANTHER" id="PTHR23117:SF8">
    <property type="entry name" value="RIBOSE 1,5-BISPHOSPHATE PHOSPHOKINASE PHNN"/>
    <property type="match status" value="1"/>
</dbReference>
<dbReference type="Proteomes" id="UP000215788">
    <property type="component" value="Unassembled WGS sequence"/>
</dbReference>
<gene>
    <name evidence="6" type="primary">phnN</name>
    <name evidence="8" type="ORF">CJF39_13175</name>
</gene>
<dbReference type="Pfam" id="PF13238">
    <property type="entry name" value="AAA_18"/>
    <property type="match status" value="1"/>
</dbReference>
<dbReference type="SMART" id="SM00072">
    <property type="entry name" value="GuKc"/>
    <property type="match status" value="1"/>
</dbReference>
<dbReference type="EMBL" id="NQKI01000019">
    <property type="protein sequence ID" value="OZY58993.1"/>
    <property type="molecule type" value="Genomic_DNA"/>
</dbReference>
<accession>A0A266N988</accession>
<evidence type="ECO:0000256" key="5">
    <source>
        <dbReference type="ARBA" id="ARBA00022840"/>
    </source>
</evidence>
<dbReference type="SUPFAM" id="SSF52540">
    <property type="entry name" value="P-loop containing nucleoside triphosphate hydrolases"/>
    <property type="match status" value="1"/>
</dbReference>
<dbReference type="UniPathway" id="UPA00087">
    <property type="reaction ID" value="UER00175"/>
</dbReference>
<evidence type="ECO:0000256" key="3">
    <source>
        <dbReference type="ARBA" id="ARBA00022679"/>
    </source>
</evidence>